<dbReference type="VEuPathDB" id="FungiDB:CPAG_03773"/>
<evidence type="ECO:0000313" key="3">
    <source>
        <dbReference type="Proteomes" id="UP000054567"/>
    </source>
</evidence>
<evidence type="ECO:0000313" key="2">
    <source>
        <dbReference type="EMBL" id="KMM67439.1"/>
    </source>
</evidence>
<accession>A0A0J6FEW6</accession>
<protein>
    <submittedName>
        <fullName evidence="2">Uncharacterized protein</fullName>
    </submittedName>
</protein>
<reference evidence="3" key="3">
    <citation type="journal article" date="2010" name="Genome Res.">
        <title>Population genomic sequencing of Coccidioides fungi reveals recent hybridization and transposon control.</title>
        <authorList>
            <person name="Neafsey D.E."/>
            <person name="Barker B.M."/>
            <person name="Sharpton T.J."/>
            <person name="Stajich J.E."/>
            <person name="Park D.J."/>
            <person name="Whiston E."/>
            <person name="Hung C.-Y."/>
            <person name="McMahan C."/>
            <person name="White J."/>
            <person name="Sykes S."/>
            <person name="Heiman D."/>
            <person name="Young S."/>
            <person name="Zeng Q."/>
            <person name="Abouelleil A."/>
            <person name="Aftuck L."/>
            <person name="Bessette D."/>
            <person name="Brown A."/>
            <person name="FitzGerald M."/>
            <person name="Lui A."/>
            <person name="Macdonald J.P."/>
            <person name="Priest M."/>
            <person name="Orbach M.J."/>
            <person name="Galgiani J.N."/>
            <person name="Kirkland T.N."/>
            <person name="Cole G.T."/>
            <person name="Birren B.W."/>
            <person name="Henn M.R."/>
            <person name="Taylor J.W."/>
            <person name="Rounsley S.D."/>
        </authorList>
    </citation>
    <scope>NUCLEOTIDE SEQUENCE [LARGE SCALE GENOMIC DNA]</scope>
    <source>
        <strain evidence="3">RMSCC 3488</strain>
    </source>
</reference>
<dbReference type="AlphaFoldDB" id="A0A0J6FEW6"/>
<feature type="region of interest" description="Disordered" evidence="1">
    <location>
        <begin position="1"/>
        <end position="53"/>
    </location>
</feature>
<dbReference type="EMBL" id="DS268110">
    <property type="protein sequence ID" value="KMM67439.1"/>
    <property type="molecule type" value="Genomic_DNA"/>
</dbReference>
<feature type="compositionally biased region" description="Low complexity" evidence="1">
    <location>
        <begin position="31"/>
        <end position="47"/>
    </location>
</feature>
<dbReference type="Proteomes" id="UP000054567">
    <property type="component" value="Unassembled WGS sequence"/>
</dbReference>
<gene>
    <name evidence="2" type="ORF">CPAG_03773</name>
</gene>
<name>A0A0J6FEW6_COCPO</name>
<feature type="compositionally biased region" description="Basic and acidic residues" evidence="1">
    <location>
        <begin position="1"/>
        <end position="14"/>
    </location>
</feature>
<sequence length="124" mass="14367">MNRRSVAPDEAEKKHEKRKLSIFDVQSHPTGLAAAAAAGGGNNNNQGRKGREGRRRCGYLLRSRVSAQQTCICRPGRSPSALSAWERKNRQEYMYSTYWRYMLFPANDRRRRMYIHTHIHTEST</sequence>
<evidence type="ECO:0000256" key="1">
    <source>
        <dbReference type="SAM" id="MobiDB-lite"/>
    </source>
</evidence>
<proteinExistence type="predicted"/>
<reference evidence="2 3" key="1">
    <citation type="submission" date="2007-06" db="EMBL/GenBank/DDBJ databases">
        <title>The Genome Sequence of Coccidioides posadasii RMSCC_3488.</title>
        <authorList>
            <consortium name="Coccidioides Genome Resources Consortium"/>
            <consortium name="The Broad Institute Genome Sequencing Platform"/>
            <person name="Henn M.R."/>
            <person name="Sykes S."/>
            <person name="Young S."/>
            <person name="Jaffe D."/>
            <person name="Berlin A."/>
            <person name="Alvarez P."/>
            <person name="Butler J."/>
            <person name="Gnerre S."/>
            <person name="Grabherr M."/>
            <person name="Mauceli E."/>
            <person name="Brockman W."/>
            <person name="Kodira C."/>
            <person name="Alvarado L."/>
            <person name="Zeng Q."/>
            <person name="Crawford M."/>
            <person name="Antoine C."/>
            <person name="Devon K."/>
            <person name="Galgiani J."/>
            <person name="Orsborn K."/>
            <person name="Lewis M.L."/>
            <person name="Nusbaum C."/>
            <person name="Galagan J."/>
            <person name="Birren B."/>
        </authorList>
    </citation>
    <scope>NUCLEOTIDE SEQUENCE [LARGE SCALE GENOMIC DNA]</scope>
    <source>
        <strain evidence="2 3">RMSCC 3488</strain>
    </source>
</reference>
<organism evidence="2 3">
    <name type="scientific">Coccidioides posadasii RMSCC 3488</name>
    <dbReference type="NCBI Taxonomy" id="454284"/>
    <lineage>
        <taxon>Eukaryota</taxon>
        <taxon>Fungi</taxon>
        <taxon>Dikarya</taxon>
        <taxon>Ascomycota</taxon>
        <taxon>Pezizomycotina</taxon>
        <taxon>Eurotiomycetes</taxon>
        <taxon>Eurotiomycetidae</taxon>
        <taxon>Onygenales</taxon>
        <taxon>Onygenaceae</taxon>
        <taxon>Coccidioides</taxon>
    </lineage>
</organism>
<reference evidence="3" key="2">
    <citation type="journal article" date="2009" name="Genome Res.">
        <title>Comparative genomic analyses of the human fungal pathogens Coccidioides and their relatives.</title>
        <authorList>
            <person name="Sharpton T.J."/>
            <person name="Stajich J.E."/>
            <person name="Rounsley S.D."/>
            <person name="Gardner M.J."/>
            <person name="Wortman J.R."/>
            <person name="Jordar V.S."/>
            <person name="Maiti R."/>
            <person name="Kodira C.D."/>
            <person name="Neafsey D.E."/>
            <person name="Zeng Q."/>
            <person name="Hung C.-Y."/>
            <person name="McMahan C."/>
            <person name="Muszewska A."/>
            <person name="Grynberg M."/>
            <person name="Mandel M.A."/>
            <person name="Kellner E.M."/>
            <person name="Barker B.M."/>
            <person name="Galgiani J.N."/>
            <person name="Orbach M.J."/>
            <person name="Kirkland T.N."/>
            <person name="Cole G.T."/>
            <person name="Henn M.R."/>
            <person name="Birren B.W."/>
            <person name="Taylor J.W."/>
        </authorList>
    </citation>
    <scope>NUCLEOTIDE SEQUENCE [LARGE SCALE GENOMIC DNA]</scope>
    <source>
        <strain evidence="3">RMSCC 3488</strain>
    </source>
</reference>